<organism evidence="6 7">
    <name type="scientific">Candidatus Aphodosoma intestinipullorum</name>
    <dbReference type="NCBI Taxonomy" id="2840674"/>
    <lineage>
        <taxon>Bacteria</taxon>
        <taxon>Pseudomonadati</taxon>
        <taxon>Bacteroidota</taxon>
        <taxon>Bacteroidia</taxon>
        <taxon>Bacteroidales</taxon>
        <taxon>Candidatus Aphodosoma</taxon>
    </lineage>
</organism>
<evidence type="ECO:0000313" key="6">
    <source>
        <dbReference type="EMBL" id="MBO8439445.1"/>
    </source>
</evidence>
<evidence type="ECO:0000256" key="4">
    <source>
        <dbReference type="ARBA" id="ARBA00023136"/>
    </source>
</evidence>
<dbReference type="AlphaFoldDB" id="A0A940DIC6"/>
<dbReference type="InterPro" id="IPR038770">
    <property type="entry name" value="Na+/solute_symporter_sf"/>
</dbReference>
<feature type="transmembrane region" description="Helical" evidence="5">
    <location>
        <begin position="78"/>
        <end position="97"/>
    </location>
</feature>
<name>A0A940DIC6_9BACT</name>
<feature type="non-terminal residue" evidence="6">
    <location>
        <position position="1"/>
    </location>
</feature>
<feature type="transmembrane region" description="Helical" evidence="5">
    <location>
        <begin position="181"/>
        <end position="198"/>
    </location>
</feature>
<dbReference type="Proteomes" id="UP000712007">
    <property type="component" value="Unassembled WGS sequence"/>
</dbReference>
<reference evidence="6" key="1">
    <citation type="submission" date="2020-10" db="EMBL/GenBank/DDBJ databases">
        <authorList>
            <person name="Gilroy R."/>
        </authorList>
    </citation>
    <scope>NUCLEOTIDE SEQUENCE</scope>
    <source>
        <strain evidence="6">3924</strain>
    </source>
</reference>
<keyword evidence="4 5" id="KW-0472">Membrane</keyword>
<accession>A0A940DIC6</accession>
<protein>
    <submittedName>
        <fullName evidence="6">Transporter</fullName>
    </submittedName>
</protein>
<comment type="subcellular location">
    <subcellularLocation>
        <location evidence="1">Membrane</location>
        <topology evidence="1">Multi-pass membrane protein</topology>
    </subcellularLocation>
</comment>
<reference evidence="6" key="2">
    <citation type="journal article" date="2021" name="PeerJ">
        <title>Extensive microbial diversity within the chicken gut microbiome revealed by metagenomics and culture.</title>
        <authorList>
            <person name="Gilroy R."/>
            <person name="Ravi A."/>
            <person name="Getino M."/>
            <person name="Pursley I."/>
            <person name="Horton D.L."/>
            <person name="Alikhan N.F."/>
            <person name="Baker D."/>
            <person name="Gharbi K."/>
            <person name="Hall N."/>
            <person name="Watson M."/>
            <person name="Adriaenssens E.M."/>
            <person name="Foster-Nyarko E."/>
            <person name="Jarju S."/>
            <person name="Secka A."/>
            <person name="Antonio M."/>
            <person name="Oren A."/>
            <person name="Chaudhuri R.R."/>
            <person name="La Ragione R."/>
            <person name="Hildebrand F."/>
            <person name="Pallen M.J."/>
        </authorList>
    </citation>
    <scope>NUCLEOTIDE SEQUENCE</scope>
    <source>
        <strain evidence="6">3924</strain>
    </source>
</reference>
<keyword evidence="3 5" id="KW-1133">Transmembrane helix</keyword>
<gene>
    <name evidence="6" type="ORF">IAC51_02220</name>
</gene>
<comment type="caution">
    <text evidence="6">The sequence shown here is derived from an EMBL/GenBank/DDBJ whole genome shotgun (WGS) entry which is preliminary data.</text>
</comment>
<evidence type="ECO:0000256" key="2">
    <source>
        <dbReference type="ARBA" id="ARBA00022692"/>
    </source>
</evidence>
<keyword evidence="2 5" id="KW-0812">Transmembrane</keyword>
<dbReference type="EMBL" id="JADIMV010000042">
    <property type="protein sequence ID" value="MBO8439445.1"/>
    <property type="molecule type" value="Genomic_DNA"/>
</dbReference>
<feature type="transmembrane region" description="Helical" evidence="5">
    <location>
        <begin position="117"/>
        <end position="135"/>
    </location>
</feature>
<dbReference type="Gene3D" id="1.20.1530.20">
    <property type="match status" value="1"/>
</dbReference>
<evidence type="ECO:0000256" key="5">
    <source>
        <dbReference type="SAM" id="Phobius"/>
    </source>
</evidence>
<sequence>MLLLTFSKMSVKDLKFSPLHLWLLLIEIGGAVVVYYAVVPIDEVAAQGAMVCMICPTATAAAVVTGKLGGNAGSITTYTLLSNMAVAVAVPLLFPLLTDAHEQPSFWMAFLHILKKIFPLLICPFIAAQLLRHYLPEVNRRIASVSGLAFYLWAVALTIAMSQAVAAFFEQPHDGKTGATELLLALMALITCAIQFFSGKTIGKRYDDTIAGGQSIGQKNTILAIWMCNSYLNPLSSLGPGAYIVWQNCFNSWQLWRKRKNEGK</sequence>
<proteinExistence type="predicted"/>
<evidence type="ECO:0000313" key="7">
    <source>
        <dbReference type="Proteomes" id="UP000712007"/>
    </source>
</evidence>
<evidence type="ECO:0000256" key="1">
    <source>
        <dbReference type="ARBA" id="ARBA00004141"/>
    </source>
</evidence>
<feature type="transmembrane region" description="Helical" evidence="5">
    <location>
        <begin position="44"/>
        <end position="66"/>
    </location>
</feature>
<evidence type="ECO:0000256" key="3">
    <source>
        <dbReference type="ARBA" id="ARBA00022989"/>
    </source>
</evidence>
<feature type="transmembrane region" description="Helical" evidence="5">
    <location>
        <begin position="147"/>
        <end position="169"/>
    </location>
</feature>
<feature type="transmembrane region" description="Helical" evidence="5">
    <location>
        <begin position="21"/>
        <end position="38"/>
    </location>
</feature>
<dbReference type="InterPro" id="IPR002657">
    <property type="entry name" value="BilAc:Na_symport/Acr3"/>
</dbReference>
<dbReference type="GO" id="GO:0016020">
    <property type="term" value="C:membrane"/>
    <property type="evidence" value="ECO:0007669"/>
    <property type="project" value="UniProtKB-SubCell"/>
</dbReference>
<dbReference type="Pfam" id="PF01758">
    <property type="entry name" value="SBF"/>
    <property type="match status" value="1"/>
</dbReference>